<evidence type="ECO:0000313" key="1">
    <source>
        <dbReference type="EMBL" id="KKK94687.1"/>
    </source>
</evidence>
<accession>A0A0F8ZLJ2</accession>
<protein>
    <submittedName>
        <fullName evidence="1">Uncharacterized protein</fullName>
    </submittedName>
</protein>
<sequence>VVAEKGICTPEELPDFWGLLTPYGAGLTELKMPKLNILPDSSIHAMAFDMLWLTMNHRTSYYRQMIEMAEEIRFVHQAVVRDKPKAELLRLCKRAREACRGFAI</sequence>
<proteinExistence type="predicted"/>
<organism evidence="1">
    <name type="scientific">marine sediment metagenome</name>
    <dbReference type="NCBI Taxonomy" id="412755"/>
    <lineage>
        <taxon>unclassified sequences</taxon>
        <taxon>metagenomes</taxon>
        <taxon>ecological metagenomes</taxon>
    </lineage>
</organism>
<comment type="caution">
    <text evidence="1">The sequence shown here is derived from an EMBL/GenBank/DDBJ whole genome shotgun (WGS) entry which is preliminary data.</text>
</comment>
<gene>
    <name evidence="1" type="ORF">LCGC14_2680330</name>
</gene>
<reference evidence="1" key="1">
    <citation type="journal article" date="2015" name="Nature">
        <title>Complex archaea that bridge the gap between prokaryotes and eukaryotes.</title>
        <authorList>
            <person name="Spang A."/>
            <person name="Saw J.H."/>
            <person name="Jorgensen S.L."/>
            <person name="Zaremba-Niedzwiedzka K."/>
            <person name="Martijn J."/>
            <person name="Lind A.E."/>
            <person name="van Eijk R."/>
            <person name="Schleper C."/>
            <person name="Guy L."/>
            <person name="Ettema T.J."/>
        </authorList>
    </citation>
    <scope>NUCLEOTIDE SEQUENCE</scope>
</reference>
<name>A0A0F8ZLJ2_9ZZZZ</name>
<dbReference type="AlphaFoldDB" id="A0A0F8ZLJ2"/>
<feature type="non-terminal residue" evidence="1">
    <location>
        <position position="1"/>
    </location>
</feature>
<dbReference type="EMBL" id="LAZR01047236">
    <property type="protein sequence ID" value="KKK94687.1"/>
    <property type="molecule type" value="Genomic_DNA"/>
</dbReference>